<evidence type="ECO:0000259" key="8">
    <source>
        <dbReference type="PROSITE" id="PS50931"/>
    </source>
</evidence>
<keyword evidence="3" id="KW-0805">Transcription regulation</keyword>
<reference evidence="10" key="1">
    <citation type="submission" date="2016-06" db="EMBL/GenBank/DDBJ databases">
        <authorList>
            <person name="Sutton G."/>
            <person name="Brinkac L."/>
            <person name="Sanka R."/>
            <person name="Adams M."/>
            <person name="Lau E."/>
            <person name="Mehaffy C."/>
            <person name="Tameris M."/>
            <person name="Hatherill M."/>
            <person name="Hanekom W."/>
            <person name="Mahomed H."/>
            <person name="Mcshane H."/>
        </authorList>
    </citation>
    <scope>NUCLEOTIDE SEQUENCE [LARGE SCALE GENOMIC DNA]</scope>
    <source>
        <strain evidence="10">852002-51209_SCH5440388</strain>
    </source>
</reference>
<evidence type="ECO:0000256" key="6">
    <source>
        <dbReference type="ARBA" id="ARBA00023163"/>
    </source>
</evidence>
<dbReference type="PANTHER" id="PTHR30579">
    <property type="entry name" value="TRANSCRIPTIONAL REGULATOR"/>
    <property type="match status" value="1"/>
</dbReference>
<protein>
    <recommendedName>
        <fullName evidence="7">HTH-type transcriptional regulator LysG</fullName>
    </recommendedName>
</protein>
<dbReference type="GO" id="GO:0003677">
    <property type="term" value="F:DNA binding"/>
    <property type="evidence" value="ECO:0007669"/>
    <property type="project" value="UniProtKB-KW"/>
</dbReference>
<dbReference type="AlphaFoldDB" id="A0A1A0QMQ7"/>
<evidence type="ECO:0000313" key="10">
    <source>
        <dbReference type="Proteomes" id="UP000093902"/>
    </source>
</evidence>
<name>A0A1A0QMQ7_MYCPR</name>
<evidence type="ECO:0000256" key="7">
    <source>
        <dbReference type="ARBA" id="ARBA00074218"/>
    </source>
</evidence>
<dbReference type="Gene3D" id="1.10.10.10">
    <property type="entry name" value="Winged helix-like DNA-binding domain superfamily/Winged helix DNA-binding domain"/>
    <property type="match status" value="1"/>
</dbReference>
<proteinExistence type="inferred from homology"/>
<keyword evidence="5" id="KW-0010">Activator</keyword>
<dbReference type="Pfam" id="PF00126">
    <property type="entry name" value="HTH_1"/>
    <property type="match status" value="1"/>
</dbReference>
<dbReference type="GO" id="GO:0003700">
    <property type="term" value="F:DNA-binding transcription factor activity"/>
    <property type="evidence" value="ECO:0007669"/>
    <property type="project" value="InterPro"/>
</dbReference>
<dbReference type="NCBIfam" id="TIGR03298">
    <property type="entry name" value="argP"/>
    <property type="match status" value="1"/>
</dbReference>
<dbReference type="InterPro" id="IPR050176">
    <property type="entry name" value="LTTR"/>
</dbReference>
<dbReference type="InterPro" id="IPR036388">
    <property type="entry name" value="WH-like_DNA-bd_sf"/>
</dbReference>
<dbReference type="STRING" id="43304.GCA_001403655_01245"/>
<dbReference type="NCBIfam" id="NF002964">
    <property type="entry name" value="PRK03635.1"/>
    <property type="match status" value="1"/>
</dbReference>
<dbReference type="NCBIfam" id="NF009888">
    <property type="entry name" value="PRK13348.1"/>
    <property type="match status" value="1"/>
</dbReference>
<dbReference type="PROSITE" id="PS50931">
    <property type="entry name" value="HTH_LYSR"/>
    <property type="match status" value="1"/>
</dbReference>
<comment type="similarity">
    <text evidence="1">Belongs to the LysR transcriptional regulatory family.</text>
</comment>
<keyword evidence="6" id="KW-0804">Transcription</keyword>
<evidence type="ECO:0000256" key="2">
    <source>
        <dbReference type="ARBA" id="ARBA00022491"/>
    </source>
</evidence>
<evidence type="ECO:0000256" key="1">
    <source>
        <dbReference type="ARBA" id="ARBA00009437"/>
    </source>
</evidence>
<evidence type="ECO:0000256" key="4">
    <source>
        <dbReference type="ARBA" id="ARBA00023125"/>
    </source>
</evidence>
<dbReference type="PRINTS" id="PR00039">
    <property type="entry name" value="HTHLYSR"/>
</dbReference>
<evidence type="ECO:0000256" key="3">
    <source>
        <dbReference type="ARBA" id="ARBA00023015"/>
    </source>
</evidence>
<dbReference type="InterPro" id="IPR036390">
    <property type="entry name" value="WH_DNA-bd_sf"/>
</dbReference>
<dbReference type="SUPFAM" id="SSF46785">
    <property type="entry name" value="Winged helix' DNA-binding domain"/>
    <property type="match status" value="1"/>
</dbReference>
<gene>
    <name evidence="9" type="ORF">A5792_04385</name>
</gene>
<dbReference type="InterPro" id="IPR000847">
    <property type="entry name" value="LysR_HTH_N"/>
</dbReference>
<feature type="domain" description="HTH lysR-type" evidence="8">
    <location>
        <begin position="1"/>
        <end position="59"/>
    </location>
</feature>
<dbReference type="FunFam" id="1.10.10.10:FF:000456">
    <property type="entry name" value="LysR family transcriptional regulator ArgP"/>
    <property type="match status" value="1"/>
</dbReference>
<dbReference type="InterPro" id="IPR017685">
    <property type="entry name" value="ArgP"/>
</dbReference>
<dbReference type="OrthoDB" id="3252676at2"/>
<comment type="caution">
    <text evidence="9">The sequence shown here is derived from an EMBL/GenBank/DDBJ whole genome shotgun (WGS) entry which is preliminary data.</text>
</comment>
<organism evidence="9 10">
    <name type="scientific">Mycolicibacterium peregrinum</name>
    <name type="common">Mycobacterium peregrinum</name>
    <dbReference type="NCBI Taxonomy" id="43304"/>
    <lineage>
        <taxon>Bacteria</taxon>
        <taxon>Bacillati</taxon>
        <taxon>Actinomycetota</taxon>
        <taxon>Actinomycetes</taxon>
        <taxon>Mycobacteriales</taxon>
        <taxon>Mycobacteriaceae</taxon>
        <taxon>Mycolicibacterium</taxon>
    </lineage>
</organism>
<dbReference type="Proteomes" id="UP000093902">
    <property type="component" value="Unassembled WGS sequence"/>
</dbReference>
<dbReference type="EMBL" id="LZSO01000048">
    <property type="protein sequence ID" value="OBB22799.1"/>
    <property type="molecule type" value="Genomic_DNA"/>
</dbReference>
<dbReference type="Gene3D" id="3.40.190.290">
    <property type="match status" value="1"/>
</dbReference>
<evidence type="ECO:0000256" key="5">
    <source>
        <dbReference type="ARBA" id="ARBA00023159"/>
    </source>
</evidence>
<accession>A0A1A0QMQ7</accession>
<keyword evidence="4" id="KW-0238">DNA-binding</keyword>
<sequence length="289" mass="31461">MQIDGQQLAAFAAVVELGSFDAAAQRLHVTPSAVSQRIKALEQRVGQVLVVREKPCTATPAGVPLLRLAAQTALLESETLAEMGGGTGHRTRIALAVNADSMATWFTGVFARASEFLFDIRIEDQDLSARFLREGVVMGAVTTERRPVPGCRVHALGAMRYVPVAGAGYVQRYLPDGFTRDAAPAAPSLAWNRDDALQDQLVRKVFRRDIVRPVHFIPTAEGFGAAVRAGLGWGMYPEELVDDDFVRITEQYLDVPLYWQCWKLDSPMVDAITAAVRDAAAGLRGPARD</sequence>
<keyword evidence="2" id="KW-0678">Repressor</keyword>
<dbReference type="PANTHER" id="PTHR30579:SF2">
    <property type="entry name" value="HTH-TYPE TRANSCRIPTIONAL REGULATOR ARGP"/>
    <property type="match status" value="1"/>
</dbReference>
<evidence type="ECO:0000313" key="9">
    <source>
        <dbReference type="EMBL" id="OBB22799.1"/>
    </source>
</evidence>
<dbReference type="RefSeq" id="WP_064936953.1">
    <property type="nucleotide sequence ID" value="NZ_LZSO01000048.1"/>
</dbReference>
<dbReference type="SUPFAM" id="SSF53850">
    <property type="entry name" value="Periplasmic binding protein-like II"/>
    <property type="match status" value="1"/>
</dbReference>